<reference evidence="1" key="1">
    <citation type="journal article" date="2020" name="Stud. Mycol.">
        <title>101 Dothideomycetes genomes: a test case for predicting lifestyles and emergence of pathogens.</title>
        <authorList>
            <person name="Haridas S."/>
            <person name="Albert R."/>
            <person name="Binder M."/>
            <person name="Bloem J."/>
            <person name="Labutti K."/>
            <person name="Salamov A."/>
            <person name="Andreopoulos B."/>
            <person name="Baker S."/>
            <person name="Barry K."/>
            <person name="Bills G."/>
            <person name="Bluhm B."/>
            <person name="Cannon C."/>
            <person name="Castanera R."/>
            <person name="Culley D."/>
            <person name="Daum C."/>
            <person name="Ezra D."/>
            <person name="Gonzalez J."/>
            <person name="Henrissat B."/>
            <person name="Kuo A."/>
            <person name="Liang C."/>
            <person name="Lipzen A."/>
            <person name="Lutzoni F."/>
            <person name="Magnuson J."/>
            <person name="Mondo S."/>
            <person name="Nolan M."/>
            <person name="Ohm R."/>
            <person name="Pangilinan J."/>
            <person name="Park H.-J."/>
            <person name="Ramirez L."/>
            <person name="Alfaro M."/>
            <person name="Sun H."/>
            <person name="Tritt A."/>
            <person name="Yoshinaga Y."/>
            <person name="Zwiers L.-H."/>
            <person name="Turgeon B."/>
            <person name="Goodwin S."/>
            <person name="Spatafora J."/>
            <person name="Crous P."/>
            <person name="Grigoriev I."/>
        </authorList>
    </citation>
    <scope>NUCLEOTIDE SEQUENCE</scope>
    <source>
        <strain evidence="1">CBS 262.69</strain>
    </source>
</reference>
<accession>A0A6G1I045</accession>
<dbReference type="Proteomes" id="UP000799640">
    <property type="component" value="Unassembled WGS sequence"/>
</dbReference>
<organism evidence="1 2">
    <name type="scientific">Trichodelitschia bisporula</name>
    <dbReference type="NCBI Taxonomy" id="703511"/>
    <lineage>
        <taxon>Eukaryota</taxon>
        <taxon>Fungi</taxon>
        <taxon>Dikarya</taxon>
        <taxon>Ascomycota</taxon>
        <taxon>Pezizomycotina</taxon>
        <taxon>Dothideomycetes</taxon>
        <taxon>Dothideomycetes incertae sedis</taxon>
        <taxon>Phaeotrichales</taxon>
        <taxon>Phaeotrichaceae</taxon>
        <taxon>Trichodelitschia</taxon>
    </lineage>
</organism>
<sequence length="134" mass="14552">MNAWATARVATFVCRVGMCRSASEADGTACILGGIDRLARQAFVRDTRAGRLSRGFRRNSKSIQIVIQVHLTHGVIHDTCWRTVNTCKGLQGTASSNSPNAMPHQSVINQAFTTCSLAALLHLINDVPSFKRPS</sequence>
<name>A0A6G1I045_9PEZI</name>
<evidence type="ECO:0000313" key="2">
    <source>
        <dbReference type="Proteomes" id="UP000799640"/>
    </source>
</evidence>
<dbReference type="EMBL" id="ML996693">
    <property type="protein sequence ID" value="KAF2401447.1"/>
    <property type="molecule type" value="Genomic_DNA"/>
</dbReference>
<proteinExistence type="predicted"/>
<dbReference type="AlphaFoldDB" id="A0A6G1I045"/>
<protein>
    <submittedName>
        <fullName evidence="1">Uncharacterized protein</fullName>
    </submittedName>
</protein>
<gene>
    <name evidence="1" type="ORF">EJ06DRAFT_392697</name>
</gene>
<evidence type="ECO:0000313" key="1">
    <source>
        <dbReference type="EMBL" id="KAF2401447.1"/>
    </source>
</evidence>
<keyword evidence="2" id="KW-1185">Reference proteome</keyword>